<name>A0AAE1E1S9_9GAST</name>
<keyword evidence="2" id="KW-1185">Reference proteome</keyword>
<proteinExistence type="predicted"/>
<dbReference type="AlphaFoldDB" id="A0AAE1E1S9"/>
<gene>
    <name evidence="1" type="ORF">RRG08_015909</name>
</gene>
<dbReference type="Proteomes" id="UP001283361">
    <property type="component" value="Unassembled WGS sequence"/>
</dbReference>
<organism evidence="1 2">
    <name type="scientific">Elysia crispata</name>
    <name type="common">lettuce slug</name>
    <dbReference type="NCBI Taxonomy" id="231223"/>
    <lineage>
        <taxon>Eukaryota</taxon>
        <taxon>Metazoa</taxon>
        <taxon>Spiralia</taxon>
        <taxon>Lophotrochozoa</taxon>
        <taxon>Mollusca</taxon>
        <taxon>Gastropoda</taxon>
        <taxon>Heterobranchia</taxon>
        <taxon>Euthyneura</taxon>
        <taxon>Panpulmonata</taxon>
        <taxon>Sacoglossa</taxon>
        <taxon>Placobranchoidea</taxon>
        <taxon>Plakobranchidae</taxon>
        <taxon>Elysia</taxon>
    </lineage>
</organism>
<comment type="caution">
    <text evidence="1">The sequence shown here is derived from an EMBL/GenBank/DDBJ whole genome shotgun (WGS) entry which is preliminary data.</text>
</comment>
<evidence type="ECO:0000313" key="1">
    <source>
        <dbReference type="EMBL" id="KAK3790440.1"/>
    </source>
</evidence>
<reference evidence="1" key="1">
    <citation type="journal article" date="2023" name="G3 (Bethesda)">
        <title>A reference genome for the long-term kleptoplast-retaining sea slug Elysia crispata morphotype clarki.</title>
        <authorList>
            <person name="Eastman K.E."/>
            <person name="Pendleton A.L."/>
            <person name="Shaikh M.A."/>
            <person name="Suttiyut T."/>
            <person name="Ogas R."/>
            <person name="Tomko P."/>
            <person name="Gavelis G."/>
            <person name="Widhalm J.R."/>
            <person name="Wisecaver J.H."/>
        </authorList>
    </citation>
    <scope>NUCLEOTIDE SEQUENCE</scope>
    <source>
        <strain evidence="1">ECLA1</strain>
    </source>
</reference>
<sequence>MSKKTVYLLYLSSPKQKYGCLAYTDGSTVTLTYSSMAEIKKVLISLTTSLRLFVYLFKLSLMHIQLTLVTDFDLLLDNEEPPLPHNPGHTHWQPIVHNQCCTARRTKRFQHDHGHQGYRLTVSCSQVYRYSYPARYCLPDPAKATTRPQHTICRPRLCLDLQGTNPKVD</sequence>
<dbReference type="EMBL" id="JAWDGP010001540">
    <property type="protein sequence ID" value="KAK3790440.1"/>
    <property type="molecule type" value="Genomic_DNA"/>
</dbReference>
<protein>
    <submittedName>
        <fullName evidence="1">Uncharacterized protein</fullName>
    </submittedName>
</protein>
<accession>A0AAE1E1S9</accession>
<evidence type="ECO:0000313" key="2">
    <source>
        <dbReference type="Proteomes" id="UP001283361"/>
    </source>
</evidence>